<evidence type="ECO:0000256" key="11">
    <source>
        <dbReference type="PIRSR" id="PIRSR611284-2"/>
    </source>
</evidence>
<evidence type="ECO:0000256" key="12">
    <source>
        <dbReference type="RuleBase" id="RU366074"/>
    </source>
</evidence>
<evidence type="ECO:0000256" key="8">
    <source>
        <dbReference type="ARBA" id="ARBA00023098"/>
    </source>
</evidence>
<gene>
    <name evidence="14" type="ORF">EDC54_10377</name>
</gene>
<protein>
    <recommendedName>
        <fullName evidence="12">3-oxoacyl-[acyl-carrier-protein] reductase</fullName>
        <ecNumber evidence="12">1.1.1.100</ecNumber>
    </recommendedName>
</protein>
<feature type="active site" description="Proton acceptor" evidence="10">
    <location>
        <position position="151"/>
    </location>
</feature>
<dbReference type="AlphaFoldDB" id="A0A4R3VQF2"/>
<keyword evidence="5 12" id="KW-0276">Fatty acid metabolism</keyword>
<dbReference type="Pfam" id="PF13561">
    <property type="entry name" value="adh_short_C2"/>
    <property type="match status" value="1"/>
</dbReference>
<dbReference type="PANTHER" id="PTHR42879:SF2">
    <property type="entry name" value="3-OXOACYL-[ACYL-CARRIER-PROTEIN] REDUCTASE FABG"/>
    <property type="match status" value="1"/>
</dbReference>
<evidence type="ECO:0000256" key="5">
    <source>
        <dbReference type="ARBA" id="ARBA00022832"/>
    </source>
</evidence>
<evidence type="ECO:0000256" key="9">
    <source>
        <dbReference type="ARBA" id="ARBA00023160"/>
    </source>
</evidence>
<dbReference type="SUPFAM" id="SSF51735">
    <property type="entry name" value="NAD(P)-binding Rossmann-fold domains"/>
    <property type="match status" value="1"/>
</dbReference>
<dbReference type="InterPro" id="IPR050259">
    <property type="entry name" value="SDR"/>
</dbReference>
<dbReference type="NCBIfam" id="NF009464">
    <property type="entry name" value="PRK12824.1"/>
    <property type="match status" value="1"/>
</dbReference>
<feature type="binding site" evidence="11">
    <location>
        <position position="86"/>
    </location>
    <ligand>
        <name>NADP(+)</name>
        <dbReference type="ChEBI" id="CHEBI:58349"/>
    </ligand>
</feature>
<dbReference type="FunFam" id="3.40.50.720:FF:000037">
    <property type="entry name" value="3-oxoacyl-[acyl-carrier-protein] reductase FabG"/>
    <property type="match status" value="1"/>
</dbReference>
<evidence type="ECO:0000256" key="1">
    <source>
        <dbReference type="ARBA" id="ARBA00002607"/>
    </source>
</evidence>
<evidence type="ECO:0000313" key="15">
    <source>
        <dbReference type="Proteomes" id="UP000295433"/>
    </source>
</evidence>
<dbReference type="Proteomes" id="UP000295433">
    <property type="component" value="Unassembled WGS sequence"/>
</dbReference>
<feature type="binding site" evidence="11">
    <location>
        <begin position="151"/>
        <end position="155"/>
    </location>
    <ligand>
        <name>NADP(+)</name>
        <dbReference type="ChEBI" id="CHEBI:58349"/>
    </ligand>
</feature>
<dbReference type="PROSITE" id="PS00061">
    <property type="entry name" value="ADH_SHORT"/>
    <property type="match status" value="1"/>
</dbReference>
<dbReference type="InterPro" id="IPR020904">
    <property type="entry name" value="Sc_DH/Rdtase_CS"/>
</dbReference>
<dbReference type="PANTHER" id="PTHR42879">
    <property type="entry name" value="3-OXOACYL-(ACYL-CARRIER-PROTEIN) REDUCTASE"/>
    <property type="match status" value="1"/>
</dbReference>
<proteinExistence type="inferred from homology"/>
<dbReference type="EMBL" id="SMBY01000003">
    <property type="protein sequence ID" value="TCV06831.1"/>
    <property type="molecule type" value="Genomic_DNA"/>
</dbReference>
<organism evidence="14 15">
    <name type="scientific">Samsonia erythrinae</name>
    <dbReference type="NCBI Taxonomy" id="160434"/>
    <lineage>
        <taxon>Bacteria</taxon>
        <taxon>Pseudomonadati</taxon>
        <taxon>Pseudomonadota</taxon>
        <taxon>Gammaproteobacteria</taxon>
        <taxon>Enterobacterales</taxon>
        <taxon>Pectobacteriaceae</taxon>
        <taxon>Samsonia</taxon>
    </lineage>
</organism>
<dbReference type="NCBIfam" id="NF005559">
    <property type="entry name" value="PRK07231.1"/>
    <property type="match status" value="1"/>
</dbReference>
<dbReference type="InterPro" id="IPR002347">
    <property type="entry name" value="SDR_fam"/>
</dbReference>
<keyword evidence="15" id="KW-1185">Reference proteome</keyword>
<dbReference type="InterPro" id="IPR057326">
    <property type="entry name" value="KR_dom"/>
</dbReference>
<evidence type="ECO:0000256" key="2">
    <source>
        <dbReference type="ARBA" id="ARBA00005194"/>
    </source>
</evidence>
<feature type="binding site" evidence="11">
    <location>
        <begin position="12"/>
        <end position="15"/>
    </location>
    <ligand>
        <name>NADP(+)</name>
        <dbReference type="ChEBI" id="CHEBI:58349"/>
    </ligand>
</feature>
<dbReference type="SMART" id="SM00822">
    <property type="entry name" value="PKS_KR"/>
    <property type="match status" value="1"/>
</dbReference>
<evidence type="ECO:0000256" key="10">
    <source>
        <dbReference type="PIRSR" id="PIRSR611284-1"/>
    </source>
</evidence>
<dbReference type="InterPro" id="IPR036291">
    <property type="entry name" value="NAD(P)-bd_dom_sf"/>
</dbReference>
<feature type="binding site" evidence="11">
    <location>
        <position position="184"/>
    </location>
    <ligand>
        <name>NADP(+)</name>
        <dbReference type="ChEBI" id="CHEBI:58349"/>
    </ligand>
</feature>
<feature type="binding site" evidence="11">
    <location>
        <begin position="59"/>
        <end position="60"/>
    </location>
    <ligand>
        <name>NADP(+)</name>
        <dbReference type="ChEBI" id="CHEBI:58349"/>
    </ligand>
</feature>
<dbReference type="GO" id="GO:0030497">
    <property type="term" value="P:fatty acid elongation"/>
    <property type="evidence" value="ECO:0007669"/>
    <property type="project" value="UniProtKB-ARBA"/>
</dbReference>
<dbReference type="UniPathway" id="UPA00094"/>
<evidence type="ECO:0000256" key="6">
    <source>
        <dbReference type="ARBA" id="ARBA00022857"/>
    </source>
</evidence>
<dbReference type="NCBIfam" id="NF004197">
    <property type="entry name" value="PRK05653.1-1"/>
    <property type="match status" value="1"/>
</dbReference>
<dbReference type="Gene3D" id="3.40.50.720">
    <property type="entry name" value="NAD(P)-binding Rossmann-like Domain"/>
    <property type="match status" value="1"/>
</dbReference>
<dbReference type="RefSeq" id="WP_132454587.1">
    <property type="nucleotide sequence ID" value="NZ_JAWIZJ010000003.1"/>
</dbReference>
<dbReference type="PRINTS" id="PR00081">
    <property type="entry name" value="GDHRDH"/>
</dbReference>
<dbReference type="NCBIfam" id="NF009466">
    <property type="entry name" value="PRK12826.1-2"/>
    <property type="match status" value="1"/>
</dbReference>
<evidence type="ECO:0000259" key="13">
    <source>
        <dbReference type="SMART" id="SM00822"/>
    </source>
</evidence>
<comment type="subunit">
    <text evidence="12">Homotetramer.</text>
</comment>
<comment type="catalytic activity">
    <reaction evidence="12">
        <text>a (3R)-hydroxyacyl-[ACP] + NADP(+) = a 3-oxoacyl-[ACP] + NADPH + H(+)</text>
        <dbReference type="Rhea" id="RHEA:17397"/>
        <dbReference type="Rhea" id="RHEA-COMP:9916"/>
        <dbReference type="Rhea" id="RHEA-COMP:9945"/>
        <dbReference type="ChEBI" id="CHEBI:15378"/>
        <dbReference type="ChEBI" id="CHEBI:57783"/>
        <dbReference type="ChEBI" id="CHEBI:58349"/>
        <dbReference type="ChEBI" id="CHEBI:78776"/>
        <dbReference type="ChEBI" id="CHEBI:78827"/>
        <dbReference type="EC" id="1.1.1.100"/>
    </reaction>
</comment>
<comment type="similarity">
    <text evidence="3 12">Belongs to the short-chain dehydrogenases/reductases (SDR) family.</text>
</comment>
<comment type="function">
    <text evidence="1 12">Catalyzes the NADPH-dependent reduction of beta-ketoacyl-ACP substrates to beta-hydroxyacyl-ACP products, the first reductive step in the elongation cycle of fatty acid biosynthesis.</text>
</comment>
<evidence type="ECO:0000256" key="4">
    <source>
        <dbReference type="ARBA" id="ARBA00022516"/>
    </source>
</evidence>
<name>A0A4R3VQF2_9GAMM</name>
<keyword evidence="9 12" id="KW-0275">Fatty acid biosynthesis</keyword>
<feature type="domain" description="Ketoreductase" evidence="13">
    <location>
        <begin position="6"/>
        <end position="187"/>
    </location>
</feature>
<dbReference type="PRINTS" id="PR00080">
    <property type="entry name" value="SDRFAMILY"/>
</dbReference>
<evidence type="ECO:0000256" key="3">
    <source>
        <dbReference type="ARBA" id="ARBA00006484"/>
    </source>
</evidence>
<evidence type="ECO:0000256" key="7">
    <source>
        <dbReference type="ARBA" id="ARBA00023002"/>
    </source>
</evidence>
<dbReference type="GO" id="GO:0051287">
    <property type="term" value="F:NAD binding"/>
    <property type="evidence" value="ECO:0007669"/>
    <property type="project" value="UniProtKB-UniRule"/>
</dbReference>
<keyword evidence="6 11" id="KW-0521">NADP</keyword>
<evidence type="ECO:0000313" key="14">
    <source>
        <dbReference type="EMBL" id="TCV06831.1"/>
    </source>
</evidence>
<accession>A0A4R3VQF2</accession>
<dbReference type="NCBIfam" id="TIGR01830">
    <property type="entry name" value="3oxo_ACP_reduc"/>
    <property type="match status" value="1"/>
</dbReference>
<keyword evidence="7 12" id="KW-0560">Oxidoreductase</keyword>
<feature type="binding site" evidence="11">
    <location>
        <position position="37"/>
    </location>
    <ligand>
        <name>NADP(+)</name>
        <dbReference type="ChEBI" id="CHEBI:58349"/>
    </ligand>
</feature>
<comment type="pathway">
    <text evidence="2 12">Lipid metabolism; fatty acid biosynthesis.</text>
</comment>
<keyword evidence="8 12" id="KW-0443">Lipid metabolism</keyword>
<dbReference type="InterPro" id="IPR011284">
    <property type="entry name" value="3oxo_ACP_reduc"/>
</dbReference>
<dbReference type="EC" id="1.1.1.100" evidence="12"/>
<dbReference type="OrthoDB" id="9804774at2"/>
<reference evidence="14 15" key="1">
    <citation type="submission" date="2019-03" db="EMBL/GenBank/DDBJ databases">
        <title>Genomic Encyclopedia of Type Strains, Phase IV (KMG-IV): sequencing the most valuable type-strain genomes for metagenomic binning, comparative biology and taxonomic classification.</title>
        <authorList>
            <person name="Goeker M."/>
        </authorList>
    </citation>
    <scope>NUCLEOTIDE SEQUENCE [LARGE SCALE GENOMIC DNA]</scope>
    <source>
        <strain evidence="14 15">DSM 16730</strain>
    </source>
</reference>
<sequence length="244" mass="25789">MSFQGKVALVTGASRGIGRAIAETLVARGAKVIGTATSEKGAEAISAWLGENGKGYKLNVADAASVENVLAEIRAEFGDVDILINNAGITRDNLLMRMKDDEWQDILDTNLTSVFRMSKAVMRAMMKKRFGRIITIGSVVGTMGNAGQANYAAAKAGLIGFSKSLAREVASRGITVNVVAPGFIETDMTQALTEEQRAGILTQVPANRLGDAKEIANAVVFLASDEAAYITGETLHVNGGMYMI</sequence>
<keyword evidence="4 12" id="KW-0444">Lipid biosynthesis</keyword>
<comment type="caution">
    <text evidence="14">The sequence shown here is derived from an EMBL/GenBank/DDBJ whole genome shotgun (WGS) entry which is preliminary data.</text>
</comment>
<dbReference type="CDD" id="cd05333">
    <property type="entry name" value="BKR_SDR_c"/>
    <property type="match status" value="1"/>
</dbReference>
<dbReference type="GO" id="GO:0004316">
    <property type="term" value="F:3-oxoacyl-[acyl-carrier-protein] reductase (NADPH) activity"/>
    <property type="evidence" value="ECO:0007669"/>
    <property type="project" value="UniProtKB-UniRule"/>
</dbReference>